<reference evidence="2" key="1">
    <citation type="submission" date="2013-10" db="EMBL/GenBank/DDBJ databases">
        <title>Genomic analysis of the causative agents of coccidiosis in chickens.</title>
        <authorList>
            <person name="Reid A.J."/>
            <person name="Blake D."/>
            <person name="Billington K."/>
            <person name="Browne H."/>
            <person name="Dunn M."/>
            <person name="Hung S."/>
            <person name="Kawahara F."/>
            <person name="Miranda-Saavedra D."/>
            <person name="Mourier T."/>
            <person name="Nagra H."/>
            <person name="Otto T.D."/>
            <person name="Rawlings N."/>
            <person name="Sanchez A."/>
            <person name="Sanders M."/>
            <person name="Subramaniam C."/>
            <person name="Tay Y."/>
            <person name="Dear P."/>
            <person name="Doerig C."/>
            <person name="Gruber A."/>
            <person name="Parkinson J."/>
            <person name="Shirley M."/>
            <person name="Wan K.L."/>
            <person name="Berriman M."/>
            <person name="Tomley F."/>
            <person name="Pain A."/>
        </authorList>
    </citation>
    <scope>NUCLEOTIDE SEQUENCE [LARGE SCALE GENOMIC DNA]</scope>
    <source>
        <strain evidence="2">Weybridge</strain>
    </source>
</reference>
<organism evidence="2 3">
    <name type="scientific">Eimeria maxima</name>
    <name type="common">Coccidian parasite</name>
    <dbReference type="NCBI Taxonomy" id="5804"/>
    <lineage>
        <taxon>Eukaryota</taxon>
        <taxon>Sar</taxon>
        <taxon>Alveolata</taxon>
        <taxon>Apicomplexa</taxon>
        <taxon>Conoidasida</taxon>
        <taxon>Coccidia</taxon>
        <taxon>Eucoccidiorida</taxon>
        <taxon>Eimeriorina</taxon>
        <taxon>Eimeriidae</taxon>
        <taxon>Eimeria</taxon>
    </lineage>
</organism>
<proteinExistence type="predicted"/>
<feature type="transmembrane region" description="Helical" evidence="1">
    <location>
        <begin position="116"/>
        <end position="140"/>
    </location>
</feature>
<feature type="transmembrane region" description="Helical" evidence="1">
    <location>
        <begin position="152"/>
        <end position="177"/>
    </location>
</feature>
<keyword evidence="1" id="KW-0812">Transmembrane</keyword>
<reference evidence="2" key="2">
    <citation type="submission" date="2013-10" db="EMBL/GenBank/DDBJ databases">
        <authorList>
            <person name="Aslett M."/>
        </authorList>
    </citation>
    <scope>NUCLEOTIDE SEQUENCE [LARGE SCALE GENOMIC DNA]</scope>
    <source>
        <strain evidence="2">Weybridge</strain>
    </source>
</reference>
<dbReference type="OrthoDB" id="427429at2759"/>
<accession>U6M5V7</accession>
<evidence type="ECO:0000256" key="1">
    <source>
        <dbReference type="SAM" id="Phobius"/>
    </source>
</evidence>
<name>U6M5V7_EIMMA</name>
<dbReference type="Proteomes" id="UP000030763">
    <property type="component" value="Unassembled WGS sequence"/>
</dbReference>
<dbReference type="RefSeq" id="XP_013334502.1">
    <property type="nucleotide sequence ID" value="XM_013479048.1"/>
</dbReference>
<keyword evidence="1" id="KW-1133">Transmembrane helix</keyword>
<protein>
    <submittedName>
        <fullName evidence="2">Uncharacterized protein</fullName>
    </submittedName>
</protein>
<sequence length="191" mass="19770">MYMKMFGAAAELENPVCAPGMIYLRCLKENRTETHARRTEICRQKFEAFDAARKALLMQQEDATEKALVEQNIADLRAKSLFERRLHLLSLLEAANAAAAAAATAAAAAAAAAATIFVYLHLTILFVLGAAAAAGELAAAAAAGDLAAALEALAAAAAALAAAAAAALAAAAAAFLLQWHLPSNIYFLICL</sequence>
<dbReference type="AlphaFoldDB" id="U6M5V7"/>
<feature type="transmembrane region" description="Helical" evidence="1">
    <location>
        <begin position="86"/>
        <end position="110"/>
    </location>
</feature>
<dbReference type="EMBL" id="HG719398">
    <property type="protein sequence ID" value="CDJ57854.1"/>
    <property type="molecule type" value="Genomic_DNA"/>
</dbReference>
<dbReference type="VEuPathDB" id="ToxoDB:EMWEY_00044390"/>
<gene>
    <name evidence="2" type="ORF">EMWEY_00044390</name>
</gene>
<evidence type="ECO:0000313" key="3">
    <source>
        <dbReference type="Proteomes" id="UP000030763"/>
    </source>
</evidence>
<keyword evidence="3" id="KW-1185">Reference proteome</keyword>
<dbReference type="GeneID" id="25338425"/>
<evidence type="ECO:0000313" key="2">
    <source>
        <dbReference type="EMBL" id="CDJ57854.1"/>
    </source>
</evidence>
<keyword evidence="1" id="KW-0472">Membrane</keyword>